<gene>
    <name evidence="2" type="ORF">J2X05_004158</name>
</gene>
<dbReference type="Proteomes" id="UP001253595">
    <property type="component" value="Unassembled WGS sequence"/>
</dbReference>
<evidence type="ECO:0000313" key="3">
    <source>
        <dbReference type="Proteomes" id="UP001253595"/>
    </source>
</evidence>
<name>A0ABU1V3T9_9GAMM</name>
<keyword evidence="3" id="KW-1185">Reference proteome</keyword>
<organism evidence="2 3">
    <name type="scientific">Cellvibrio fibrivorans</name>
    <dbReference type="NCBI Taxonomy" id="126350"/>
    <lineage>
        <taxon>Bacteria</taxon>
        <taxon>Pseudomonadati</taxon>
        <taxon>Pseudomonadota</taxon>
        <taxon>Gammaproteobacteria</taxon>
        <taxon>Cellvibrionales</taxon>
        <taxon>Cellvibrionaceae</taxon>
        <taxon>Cellvibrio</taxon>
    </lineage>
</organism>
<dbReference type="EMBL" id="JAVDVX010000011">
    <property type="protein sequence ID" value="MDR7092117.1"/>
    <property type="molecule type" value="Genomic_DNA"/>
</dbReference>
<protein>
    <recommendedName>
        <fullName evidence="4">Transposase</fullName>
    </recommendedName>
</protein>
<proteinExistence type="predicted"/>
<feature type="region of interest" description="Disordered" evidence="1">
    <location>
        <begin position="1"/>
        <end position="23"/>
    </location>
</feature>
<accession>A0ABU1V3T9</accession>
<evidence type="ECO:0008006" key="4">
    <source>
        <dbReference type="Google" id="ProtNLM"/>
    </source>
</evidence>
<sequence>MILEDCSGANKKPRQAGDKQQQRAMTEQFIANING</sequence>
<evidence type="ECO:0000256" key="1">
    <source>
        <dbReference type="SAM" id="MobiDB-lite"/>
    </source>
</evidence>
<comment type="caution">
    <text evidence="2">The sequence shown here is derived from an EMBL/GenBank/DDBJ whole genome shotgun (WGS) entry which is preliminary data.</text>
</comment>
<evidence type="ECO:0000313" key="2">
    <source>
        <dbReference type="EMBL" id="MDR7092117.1"/>
    </source>
</evidence>
<reference evidence="2 3" key="1">
    <citation type="submission" date="2023-07" db="EMBL/GenBank/DDBJ databases">
        <title>Sorghum-associated microbial communities from plants grown in Nebraska, USA.</title>
        <authorList>
            <person name="Schachtman D."/>
        </authorList>
    </citation>
    <scope>NUCLEOTIDE SEQUENCE [LARGE SCALE GENOMIC DNA]</scope>
    <source>
        <strain evidence="2 3">BE190</strain>
    </source>
</reference>